<keyword evidence="1" id="KW-0472">Membrane</keyword>
<dbReference type="EMBL" id="BMGK01000001">
    <property type="protein sequence ID" value="GGD80005.1"/>
    <property type="molecule type" value="Genomic_DNA"/>
</dbReference>
<keyword evidence="1" id="KW-1133">Transmembrane helix</keyword>
<sequence length="78" mass="9125">MSWKGFFEGIESVTETILLQPLDGIREMELSNWFLSNGLNWLFMLIGFVALIYWLIQLKKYNDEDTEDKTSTSHSYLG</sequence>
<dbReference type="AlphaFoldDB" id="A0A8J2V5J4"/>
<protein>
    <recommendedName>
        <fullName evidence="4">Uracil phosphoribosyltransferase</fullName>
    </recommendedName>
</protein>
<reference evidence="2" key="1">
    <citation type="journal article" date="2014" name="Int. J. Syst. Evol. Microbiol.">
        <title>Complete genome sequence of Corynebacterium casei LMG S-19264T (=DSM 44701T), isolated from a smear-ripened cheese.</title>
        <authorList>
            <consortium name="US DOE Joint Genome Institute (JGI-PGF)"/>
            <person name="Walter F."/>
            <person name="Albersmeier A."/>
            <person name="Kalinowski J."/>
            <person name="Ruckert C."/>
        </authorList>
    </citation>
    <scope>NUCLEOTIDE SEQUENCE</scope>
    <source>
        <strain evidence="2">CGMCC 1.12924</strain>
    </source>
</reference>
<evidence type="ECO:0000256" key="1">
    <source>
        <dbReference type="SAM" id="Phobius"/>
    </source>
</evidence>
<evidence type="ECO:0000313" key="2">
    <source>
        <dbReference type="EMBL" id="GGD80005.1"/>
    </source>
</evidence>
<organism evidence="2 3">
    <name type="scientific">Planktosalinus lacus</name>
    <dbReference type="NCBI Taxonomy" id="1526573"/>
    <lineage>
        <taxon>Bacteria</taxon>
        <taxon>Pseudomonadati</taxon>
        <taxon>Bacteroidota</taxon>
        <taxon>Flavobacteriia</taxon>
        <taxon>Flavobacteriales</taxon>
        <taxon>Flavobacteriaceae</taxon>
        <taxon>Planktosalinus</taxon>
    </lineage>
</organism>
<reference evidence="2" key="2">
    <citation type="submission" date="2020-09" db="EMBL/GenBank/DDBJ databases">
        <authorList>
            <person name="Sun Q."/>
            <person name="Zhou Y."/>
        </authorList>
    </citation>
    <scope>NUCLEOTIDE SEQUENCE</scope>
    <source>
        <strain evidence="2">CGMCC 1.12924</strain>
    </source>
</reference>
<comment type="caution">
    <text evidence="2">The sequence shown here is derived from an EMBL/GenBank/DDBJ whole genome shotgun (WGS) entry which is preliminary data.</text>
</comment>
<dbReference type="InterPro" id="IPR045922">
    <property type="entry name" value="DUF6341"/>
</dbReference>
<accession>A0A8J2V5J4</accession>
<keyword evidence="3" id="KW-1185">Reference proteome</keyword>
<dbReference type="Pfam" id="PF19868">
    <property type="entry name" value="DUF6341"/>
    <property type="match status" value="1"/>
</dbReference>
<evidence type="ECO:0008006" key="4">
    <source>
        <dbReference type="Google" id="ProtNLM"/>
    </source>
</evidence>
<evidence type="ECO:0000313" key="3">
    <source>
        <dbReference type="Proteomes" id="UP000652231"/>
    </source>
</evidence>
<dbReference type="RefSeq" id="WP_188438298.1">
    <property type="nucleotide sequence ID" value="NZ_BMGK01000001.1"/>
</dbReference>
<name>A0A8J2V5J4_9FLAO</name>
<feature type="transmembrane region" description="Helical" evidence="1">
    <location>
        <begin position="38"/>
        <end position="56"/>
    </location>
</feature>
<dbReference type="Proteomes" id="UP000652231">
    <property type="component" value="Unassembled WGS sequence"/>
</dbReference>
<proteinExistence type="predicted"/>
<gene>
    <name evidence="2" type="ORF">GCM10011312_00400</name>
</gene>
<keyword evidence="1" id="KW-0812">Transmembrane</keyword>